<protein>
    <submittedName>
        <fullName evidence="1">Uncharacterized protein</fullName>
    </submittedName>
</protein>
<organism evidence="1 2">
    <name type="scientific">Vitrella brassicaformis (strain CCMP3155)</name>
    <dbReference type="NCBI Taxonomy" id="1169540"/>
    <lineage>
        <taxon>Eukaryota</taxon>
        <taxon>Sar</taxon>
        <taxon>Alveolata</taxon>
        <taxon>Colpodellida</taxon>
        <taxon>Vitrellaceae</taxon>
        <taxon>Vitrella</taxon>
    </lineage>
</organism>
<reference evidence="1 2" key="1">
    <citation type="submission" date="2014-11" db="EMBL/GenBank/DDBJ databases">
        <authorList>
            <person name="Zhu J."/>
            <person name="Qi W."/>
            <person name="Song R."/>
        </authorList>
    </citation>
    <scope>NUCLEOTIDE SEQUENCE [LARGE SCALE GENOMIC DNA]</scope>
</reference>
<dbReference type="EMBL" id="CDMY01000266">
    <property type="protein sequence ID" value="CEL98264.1"/>
    <property type="molecule type" value="Genomic_DNA"/>
</dbReference>
<name>A0A0G4EM76_VITBC</name>
<dbReference type="AlphaFoldDB" id="A0A0G4EM76"/>
<accession>A0A0G4EM76</accession>
<dbReference type="VEuPathDB" id="CryptoDB:Vbra_5201"/>
<evidence type="ECO:0000313" key="2">
    <source>
        <dbReference type="Proteomes" id="UP000041254"/>
    </source>
</evidence>
<gene>
    <name evidence="1" type="ORF">Vbra_5201</name>
</gene>
<dbReference type="InParanoid" id="A0A0G4EM76"/>
<dbReference type="Proteomes" id="UP000041254">
    <property type="component" value="Unassembled WGS sequence"/>
</dbReference>
<sequence length="227" mass="25659">MGARRQYPGHDDITGENPVSCLKCEKVMHGSIISSEEKNGLNAYIKCPKNCPIGDDKDNDKALPVLILHMLAVAAAYMYRTRVASGTVYDIEQAHTFQRSREISAILSMQTSPFSHAVYITRDVKLPKGNFAVIHVSRPLDIYFKMRDYSKYDFMRILTIAHDGYAIHPSGCAIRNISRKPSMVLAPFGHKLPFDFNPHLIRPAVINLDRTASRFFDPLPLTERHLT</sequence>
<proteinExistence type="predicted"/>
<keyword evidence="2" id="KW-1185">Reference proteome</keyword>
<evidence type="ECO:0000313" key="1">
    <source>
        <dbReference type="EMBL" id="CEL98264.1"/>
    </source>
</evidence>